<proteinExistence type="predicted"/>
<feature type="compositionally biased region" description="Basic and acidic residues" evidence="1">
    <location>
        <begin position="28"/>
        <end position="42"/>
    </location>
</feature>
<sequence>MATLGPPLSGMAFMNSGTRRARSRSRGHRSEFRSSSHGDRTILRTRSPGRYGSYNNDQHYGRDRQSIVLNSSNHDPFRSARSQGYTVDYQRGEEWRGRSSGWDYQGKRNGCTDERYGVDHDAEEWRDRSRRNWDGCRSEGYNGSRSQDWEYSRQLREEGRRRIETDTRRTSGYSGYEGHRRWQANHRCSNEEWDMCEDHDCERYHDC</sequence>
<dbReference type="AlphaFoldDB" id="U4L1S0"/>
<evidence type="ECO:0000256" key="1">
    <source>
        <dbReference type="SAM" id="MobiDB-lite"/>
    </source>
</evidence>
<gene>
    <name evidence="2" type="ORF">PCON_05770</name>
</gene>
<keyword evidence="3" id="KW-1185">Reference proteome</keyword>
<name>U4L1S0_PYROM</name>
<evidence type="ECO:0000313" key="2">
    <source>
        <dbReference type="EMBL" id="CCX06183.1"/>
    </source>
</evidence>
<accession>U4L1S0</accession>
<reference evidence="2 3" key="1">
    <citation type="journal article" date="2013" name="PLoS Genet.">
        <title>The genome and development-dependent transcriptomes of Pyronema confluens: a window into fungal evolution.</title>
        <authorList>
            <person name="Traeger S."/>
            <person name="Altegoer F."/>
            <person name="Freitag M."/>
            <person name="Gabaldon T."/>
            <person name="Kempken F."/>
            <person name="Kumar A."/>
            <person name="Marcet-Houben M."/>
            <person name="Poggeler S."/>
            <person name="Stajich J.E."/>
            <person name="Nowrousian M."/>
        </authorList>
    </citation>
    <scope>NUCLEOTIDE SEQUENCE [LARGE SCALE GENOMIC DNA]</scope>
    <source>
        <strain evidence="3">CBS 100304</strain>
        <tissue evidence="2">Vegetative mycelium</tissue>
    </source>
</reference>
<dbReference type="Proteomes" id="UP000018144">
    <property type="component" value="Unassembled WGS sequence"/>
</dbReference>
<organism evidence="2 3">
    <name type="scientific">Pyronema omphalodes (strain CBS 100304)</name>
    <name type="common">Pyronema confluens</name>
    <dbReference type="NCBI Taxonomy" id="1076935"/>
    <lineage>
        <taxon>Eukaryota</taxon>
        <taxon>Fungi</taxon>
        <taxon>Dikarya</taxon>
        <taxon>Ascomycota</taxon>
        <taxon>Pezizomycotina</taxon>
        <taxon>Pezizomycetes</taxon>
        <taxon>Pezizales</taxon>
        <taxon>Pyronemataceae</taxon>
        <taxon>Pyronema</taxon>
    </lineage>
</organism>
<feature type="region of interest" description="Disordered" evidence="1">
    <location>
        <begin position="1"/>
        <end position="61"/>
    </location>
</feature>
<dbReference type="EMBL" id="HF935281">
    <property type="protein sequence ID" value="CCX06183.1"/>
    <property type="molecule type" value="Genomic_DNA"/>
</dbReference>
<dbReference type="OrthoDB" id="10398038at2759"/>
<protein>
    <submittedName>
        <fullName evidence="2">Uncharacterized protein</fullName>
    </submittedName>
</protein>
<evidence type="ECO:0000313" key="3">
    <source>
        <dbReference type="Proteomes" id="UP000018144"/>
    </source>
</evidence>